<reference evidence="3 4" key="2">
    <citation type="submission" date="2024-10" db="EMBL/GenBank/DDBJ databases">
        <authorList>
            <person name="Ryan C."/>
        </authorList>
    </citation>
    <scope>NUCLEOTIDE SEQUENCE [LARGE SCALE GENOMIC DNA]</scope>
</reference>
<evidence type="ECO:0000256" key="1">
    <source>
        <dbReference type="SAM" id="MobiDB-lite"/>
    </source>
</evidence>
<dbReference type="AlphaFoldDB" id="A0ABC9CK79"/>
<sequence length="136" mass="14591">MRTSLSLAAAAVFLVLLLTTMEAQAIRLDAESRAAVSQSQQQTVNNKPSENLAQKDAPVKRSAGESETKRSIATVKSSVGGESETKRSIATVKSSVGGESETKRSIAGQEVMATAHKLPEFHEDYYGASVHEPRHH</sequence>
<feature type="chain" id="PRO_5044750077" evidence="2">
    <location>
        <begin position="26"/>
        <end position="136"/>
    </location>
</feature>
<gene>
    <name evidence="3" type="ORF">URODEC1_LOCUS75134</name>
</gene>
<feature type="compositionally biased region" description="Basic and acidic residues" evidence="1">
    <location>
        <begin position="57"/>
        <end position="70"/>
    </location>
</feature>
<feature type="region of interest" description="Disordered" evidence="1">
    <location>
        <begin position="34"/>
        <end position="109"/>
    </location>
</feature>
<reference evidence="4" key="1">
    <citation type="submission" date="2024-06" db="EMBL/GenBank/DDBJ databases">
        <authorList>
            <person name="Ryan C."/>
        </authorList>
    </citation>
    <scope>NUCLEOTIDE SEQUENCE [LARGE SCALE GENOMIC DNA]</scope>
</reference>
<evidence type="ECO:0000313" key="4">
    <source>
        <dbReference type="Proteomes" id="UP001497457"/>
    </source>
</evidence>
<keyword evidence="4" id="KW-1185">Reference proteome</keyword>
<dbReference type="Proteomes" id="UP001497457">
    <property type="component" value="Chromosome 3rd"/>
</dbReference>
<organism evidence="3 4">
    <name type="scientific">Urochloa decumbens</name>
    <dbReference type="NCBI Taxonomy" id="240449"/>
    <lineage>
        <taxon>Eukaryota</taxon>
        <taxon>Viridiplantae</taxon>
        <taxon>Streptophyta</taxon>
        <taxon>Embryophyta</taxon>
        <taxon>Tracheophyta</taxon>
        <taxon>Spermatophyta</taxon>
        <taxon>Magnoliopsida</taxon>
        <taxon>Liliopsida</taxon>
        <taxon>Poales</taxon>
        <taxon>Poaceae</taxon>
        <taxon>PACMAD clade</taxon>
        <taxon>Panicoideae</taxon>
        <taxon>Panicodae</taxon>
        <taxon>Paniceae</taxon>
        <taxon>Melinidinae</taxon>
        <taxon>Urochloa</taxon>
    </lineage>
</organism>
<feature type="signal peptide" evidence="2">
    <location>
        <begin position="1"/>
        <end position="25"/>
    </location>
</feature>
<evidence type="ECO:0000313" key="3">
    <source>
        <dbReference type="EMBL" id="CAL5020058.1"/>
    </source>
</evidence>
<accession>A0ABC9CK79</accession>
<dbReference type="PANTHER" id="PTHR33743">
    <property type="entry name" value="PROTEIN GOLVEN 6-RELATED"/>
    <property type="match status" value="1"/>
</dbReference>
<keyword evidence="2" id="KW-0732">Signal</keyword>
<evidence type="ECO:0000256" key="2">
    <source>
        <dbReference type="SAM" id="SignalP"/>
    </source>
</evidence>
<dbReference type="PANTHER" id="PTHR33743:SF22">
    <property type="entry name" value="OS02G0799200 PROTEIN"/>
    <property type="match status" value="1"/>
</dbReference>
<dbReference type="EMBL" id="OZ075113">
    <property type="protein sequence ID" value="CAL5020058.1"/>
    <property type="molecule type" value="Genomic_DNA"/>
</dbReference>
<feature type="compositionally biased region" description="Polar residues" evidence="1">
    <location>
        <begin position="35"/>
        <end position="52"/>
    </location>
</feature>
<name>A0ABC9CK79_9POAL</name>
<proteinExistence type="predicted"/>
<protein>
    <submittedName>
        <fullName evidence="3">Uncharacterized protein</fullName>
    </submittedName>
</protein>